<dbReference type="InterPro" id="IPR015425">
    <property type="entry name" value="FH2_Formin"/>
</dbReference>
<gene>
    <name evidence="4" type="ORF">PGT21_016630</name>
    <name evidence="5" type="ORF">PGTUg99_024541</name>
</gene>
<sequence length="208" mass="23256">MDQVKEEVMQVRSISSTADKQDQFVSRMEIFLRQAEVLMKSTQNQMTDLQREMEELVRYFGQESNRLKPELLFGTLTRFKSEFEHTTAELGFDEFQEGDYSLENSFEVGQGNELNGQVEPEAGGTQAIFSSDKLPSTPIGQGRITGGTQSRRHTRGGTGSVVRSGVGKGGLDVAIREIRTGSKLRPLHFFQREVEDSPTPASRIFLTG</sequence>
<dbReference type="EMBL" id="VSWC01000066">
    <property type="protein sequence ID" value="KAA1097671.1"/>
    <property type="molecule type" value="Genomic_DNA"/>
</dbReference>
<organism evidence="4 6">
    <name type="scientific">Puccinia graminis f. sp. tritici</name>
    <dbReference type="NCBI Taxonomy" id="56615"/>
    <lineage>
        <taxon>Eukaryota</taxon>
        <taxon>Fungi</taxon>
        <taxon>Dikarya</taxon>
        <taxon>Basidiomycota</taxon>
        <taxon>Pucciniomycotina</taxon>
        <taxon>Pucciniomycetes</taxon>
        <taxon>Pucciniales</taxon>
        <taxon>Pucciniaceae</taxon>
        <taxon>Puccinia</taxon>
    </lineage>
</organism>
<dbReference type="Pfam" id="PF02181">
    <property type="entry name" value="FH2"/>
    <property type="match status" value="1"/>
</dbReference>
<evidence type="ECO:0000256" key="2">
    <source>
        <dbReference type="SAM" id="MobiDB-lite"/>
    </source>
</evidence>
<comment type="caution">
    <text evidence="4">The sequence shown here is derived from an EMBL/GenBank/DDBJ whole genome shotgun (WGS) entry which is preliminary data.</text>
</comment>
<protein>
    <recommendedName>
        <fullName evidence="3">FH2 domain-containing protein</fullName>
    </recommendedName>
</protein>
<keyword evidence="1" id="KW-0175">Coiled coil</keyword>
<evidence type="ECO:0000313" key="5">
    <source>
        <dbReference type="EMBL" id="KAA1126106.1"/>
    </source>
</evidence>
<dbReference type="Proteomes" id="UP000324748">
    <property type="component" value="Unassembled WGS sequence"/>
</dbReference>
<dbReference type="Proteomes" id="UP000325313">
    <property type="component" value="Unassembled WGS sequence"/>
</dbReference>
<dbReference type="SUPFAM" id="SSF101447">
    <property type="entry name" value="Formin homology 2 domain (FH2 domain)"/>
    <property type="match status" value="1"/>
</dbReference>
<keyword evidence="6" id="KW-1185">Reference proteome</keyword>
<dbReference type="AlphaFoldDB" id="A0A5B0P890"/>
<dbReference type="OrthoDB" id="2510166at2759"/>
<evidence type="ECO:0000313" key="4">
    <source>
        <dbReference type="EMBL" id="KAA1097671.1"/>
    </source>
</evidence>
<dbReference type="PROSITE" id="PS51444">
    <property type="entry name" value="FH2"/>
    <property type="match status" value="1"/>
</dbReference>
<name>A0A5B0P890_PUCGR</name>
<proteinExistence type="predicted"/>
<feature type="coiled-coil region" evidence="1">
    <location>
        <begin position="32"/>
        <end position="59"/>
    </location>
</feature>
<reference evidence="6 7" key="1">
    <citation type="submission" date="2019-05" db="EMBL/GenBank/DDBJ databases">
        <title>Emergence of the Ug99 lineage of the wheat stem rust pathogen through somatic hybridization.</title>
        <authorList>
            <person name="Li F."/>
            <person name="Upadhyaya N.M."/>
            <person name="Sperschneider J."/>
            <person name="Matny O."/>
            <person name="Nguyen-Phuc H."/>
            <person name="Mago R."/>
            <person name="Raley C."/>
            <person name="Miller M.E."/>
            <person name="Silverstein K.A.T."/>
            <person name="Henningsen E."/>
            <person name="Hirsch C.D."/>
            <person name="Visser B."/>
            <person name="Pretorius Z.A."/>
            <person name="Steffenson B.J."/>
            <person name="Schwessinger B."/>
            <person name="Dodds P.N."/>
            <person name="Figueroa M."/>
        </authorList>
    </citation>
    <scope>NUCLEOTIDE SEQUENCE [LARGE SCALE GENOMIC DNA]</scope>
    <source>
        <strain evidence="4">21-0</strain>
        <strain evidence="5 7">Ug99</strain>
    </source>
</reference>
<accession>A0A5B0P890</accession>
<dbReference type="Gene3D" id="1.20.58.2220">
    <property type="entry name" value="Formin, FH2 domain"/>
    <property type="match status" value="1"/>
</dbReference>
<evidence type="ECO:0000259" key="3">
    <source>
        <dbReference type="PROSITE" id="PS51444"/>
    </source>
</evidence>
<evidence type="ECO:0000313" key="7">
    <source>
        <dbReference type="Proteomes" id="UP000325313"/>
    </source>
</evidence>
<feature type="region of interest" description="Disordered" evidence="2">
    <location>
        <begin position="133"/>
        <end position="160"/>
    </location>
</feature>
<evidence type="ECO:0000256" key="1">
    <source>
        <dbReference type="SAM" id="Coils"/>
    </source>
</evidence>
<dbReference type="InterPro" id="IPR042201">
    <property type="entry name" value="FH2_Formin_sf"/>
</dbReference>
<feature type="domain" description="FH2" evidence="3">
    <location>
        <begin position="1"/>
        <end position="110"/>
    </location>
</feature>
<dbReference type="EMBL" id="VDEP01000173">
    <property type="protein sequence ID" value="KAA1126106.1"/>
    <property type="molecule type" value="Genomic_DNA"/>
</dbReference>
<evidence type="ECO:0000313" key="6">
    <source>
        <dbReference type="Proteomes" id="UP000324748"/>
    </source>
</evidence>